<gene>
    <name evidence="2" type="ORF">AVDCRST_MAG57-1112</name>
</gene>
<feature type="compositionally biased region" description="Basic residues" evidence="1">
    <location>
        <begin position="1"/>
        <end position="11"/>
    </location>
</feature>
<feature type="region of interest" description="Disordered" evidence="1">
    <location>
        <begin position="1"/>
        <end position="179"/>
    </location>
</feature>
<sequence length="179" mass="20173">GRHPRPRRHRLPDRPVRRGQVHDRRCPGGPAGGRGPAGHGPRRRRRPYPSVQRARLLQGAPRPQHPADRLGRRRGGQARRHGGRRRHRALRGRPRGGPRAGRAARPVRPRPPGHPARGLRAARRQGALRQSPGWRDPRVHRDQRPLRAAAARGGRRRHVRDAAGGGGRPDPLRHRPDRL</sequence>
<evidence type="ECO:0000256" key="1">
    <source>
        <dbReference type="SAM" id="MobiDB-lite"/>
    </source>
</evidence>
<feature type="compositionally biased region" description="Basic and acidic residues" evidence="1">
    <location>
        <begin position="135"/>
        <end position="145"/>
    </location>
</feature>
<accession>A0A6J4HS77</accession>
<evidence type="ECO:0000313" key="2">
    <source>
        <dbReference type="EMBL" id="CAA9231377.1"/>
    </source>
</evidence>
<feature type="compositionally biased region" description="Basic and acidic residues" evidence="1">
    <location>
        <begin position="170"/>
        <end position="179"/>
    </location>
</feature>
<dbReference type="GO" id="GO:0004020">
    <property type="term" value="F:adenylylsulfate kinase activity"/>
    <property type="evidence" value="ECO:0007669"/>
    <property type="project" value="UniProtKB-EC"/>
</dbReference>
<feature type="compositionally biased region" description="Gly residues" evidence="1">
    <location>
        <begin position="29"/>
        <end position="38"/>
    </location>
</feature>
<feature type="non-terminal residue" evidence="2">
    <location>
        <position position="1"/>
    </location>
</feature>
<dbReference type="EMBL" id="CADCTI010000098">
    <property type="protein sequence ID" value="CAA9231377.1"/>
    <property type="molecule type" value="Genomic_DNA"/>
</dbReference>
<feature type="compositionally biased region" description="Low complexity" evidence="1">
    <location>
        <begin position="115"/>
        <end position="130"/>
    </location>
</feature>
<organism evidence="2">
    <name type="scientific">uncultured Blastococcus sp</name>
    <dbReference type="NCBI Taxonomy" id="217144"/>
    <lineage>
        <taxon>Bacteria</taxon>
        <taxon>Bacillati</taxon>
        <taxon>Actinomycetota</taxon>
        <taxon>Actinomycetes</taxon>
        <taxon>Geodermatophilales</taxon>
        <taxon>Geodermatophilaceae</taxon>
        <taxon>Blastococcus</taxon>
        <taxon>environmental samples</taxon>
    </lineage>
</organism>
<dbReference type="EC" id="2.7.1.25" evidence="2"/>
<proteinExistence type="predicted"/>
<keyword evidence="2" id="KW-0418">Kinase</keyword>
<feature type="non-terminal residue" evidence="2">
    <location>
        <position position="179"/>
    </location>
</feature>
<protein>
    <submittedName>
        <fullName evidence="2">Adenylylsulfate kinase</fullName>
        <ecNumber evidence="2">2.7.1.25</ecNumber>
    </submittedName>
</protein>
<name>A0A6J4HS77_9ACTN</name>
<keyword evidence="2" id="KW-0808">Transferase</keyword>
<reference evidence="2" key="1">
    <citation type="submission" date="2020-02" db="EMBL/GenBank/DDBJ databases">
        <authorList>
            <person name="Meier V. D."/>
        </authorList>
    </citation>
    <scope>NUCLEOTIDE SEQUENCE</scope>
    <source>
        <strain evidence="2">AVDCRST_MAG57</strain>
    </source>
</reference>
<dbReference type="AlphaFoldDB" id="A0A6J4HS77"/>
<feature type="compositionally biased region" description="Basic and acidic residues" evidence="1">
    <location>
        <begin position="12"/>
        <end position="26"/>
    </location>
</feature>
<feature type="compositionally biased region" description="Basic residues" evidence="1">
    <location>
        <begin position="71"/>
        <end position="96"/>
    </location>
</feature>